<protein>
    <recommendedName>
        <fullName evidence="4">Tetratricopeptide repeat protein</fullName>
    </recommendedName>
</protein>
<dbReference type="RefSeq" id="WP_259961530.1">
    <property type="nucleotide sequence ID" value="NZ_JAOAMV010000003.1"/>
</dbReference>
<keyword evidence="1" id="KW-0732">Signal</keyword>
<comment type="caution">
    <text evidence="2">The sequence shown here is derived from an EMBL/GenBank/DDBJ whole genome shotgun (WGS) entry which is preliminary data.</text>
</comment>
<dbReference type="Proteomes" id="UP001142648">
    <property type="component" value="Unassembled WGS sequence"/>
</dbReference>
<evidence type="ECO:0000313" key="2">
    <source>
        <dbReference type="EMBL" id="MCT2558655.1"/>
    </source>
</evidence>
<dbReference type="InterPro" id="IPR011990">
    <property type="entry name" value="TPR-like_helical_dom_sf"/>
</dbReference>
<proteinExistence type="predicted"/>
<organism evidence="2 3">
    <name type="scientific">Tsuneonella litorea</name>
    <dbReference type="NCBI Taxonomy" id="2976475"/>
    <lineage>
        <taxon>Bacteria</taxon>
        <taxon>Pseudomonadati</taxon>
        <taxon>Pseudomonadota</taxon>
        <taxon>Alphaproteobacteria</taxon>
        <taxon>Sphingomonadales</taxon>
        <taxon>Erythrobacteraceae</taxon>
        <taxon>Tsuneonella</taxon>
    </lineage>
</organism>
<evidence type="ECO:0008006" key="4">
    <source>
        <dbReference type="Google" id="ProtNLM"/>
    </source>
</evidence>
<evidence type="ECO:0000313" key="3">
    <source>
        <dbReference type="Proteomes" id="UP001142648"/>
    </source>
</evidence>
<feature type="chain" id="PRO_5040913738" description="Tetratricopeptide repeat protein" evidence="1">
    <location>
        <begin position="35"/>
        <end position="429"/>
    </location>
</feature>
<gene>
    <name evidence="2" type="ORF">N0B51_06650</name>
</gene>
<dbReference type="SUPFAM" id="SSF48452">
    <property type="entry name" value="TPR-like"/>
    <property type="match status" value="1"/>
</dbReference>
<accession>A0A9X2W2B6</accession>
<sequence length="429" mass="45305">MHKFRAAPSRLAFAVALATSAAVGLTATATPAFAQKKGKQQPAGKANYSKEFVATYQPMAKVVNDNGDVAALAAQVPALVAAATTPDDKLAAGQMVYNIGAKTNAVSLQRQGLDMMLDSGKLTQEALPSNTFAAAQLAYNAKDWAAARMRAEQAIAAGYEGDAELLIAETYFAEDQAPTGIQALDKAIARKLAAGQAVPESWIKRGLAQAYQANLDAEALKYAGMYAQYYPSKSSWGDAIAVQRNIANYEGQELLDVMRLAQRVGAMRYERDYADYITAADARRLPGETQRVIDEGIAAGLLKSNDVFVNEARTIAAGRVKADLADLPGLERDAKASGATAATAMAAGDALLSYQQPAKAEEFYKLALSRPGVDTARVLTRLGIAQLDQGKTAEAQATFAKVEGARQAIARLWAIYAKQTAGTAGSTAP</sequence>
<keyword evidence="3" id="KW-1185">Reference proteome</keyword>
<feature type="signal peptide" evidence="1">
    <location>
        <begin position="1"/>
        <end position="34"/>
    </location>
</feature>
<dbReference type="EMBL" id="JAOAMV010000003">
    <property type="protein sequence ID" value="MCT2558655.1"/>
    <property type="molecule type" value="Genomic_DNA"/>
</dbReference>
<reference evidence="2" key="1">
    <citation type="submission" date="2022-09" db="EMBL/GenBank/DDBJ databases">
        <title>The genome sequence of Tsuneonella sp. YG55.</title>
        <authorList>
            <person name="Liu Y."/>
        </authorList>
    </citation>
    <scope>NUCLEOTIDE SEQUENCE</scope>
    <source>
        <strain evidence="2">YG55</strain>
    </source>
</reference>
<name>A0A9X2W2B6_9SPHN</name>
<evidence type="ECO:0000256" key="1">
    <source>
        <dbReference type="SAM" id="SignalP"/>
    </source>
</evidence>
<dbReference type="AlphaFoldDB" id="A0A9X2W2B6"/>